<dbReference type="PROSITE" id="PS00409">
    <property type="entry name" value="PROKAR_NTER_METHYL"/>
    <property type="match status" value="1"/>
</dbReference>
<feature type="transmembrane region" description="Helical" evidence="1">
    <location>
        <begin position="6"/>
        <end position="25"/>
    </location>
</feature>
<keyword evidence="1" id="KW-0812">Transmembrane</keyword>
<evidence type="ECO:0000313" key="3">
    <source>
        <dbReference type="Proteomes" id="UP000231098"/>
    </source>
</evidence>
<dbReference type="EMBL" id="PEYV01000013">
    <property type="protein sequence ID" value="PIS21828.1"/>
    <property type="molecule type" value="Genomic_DNA"/>
</dbReference>
<organism evidence="2 3">
    <name type="scientific">candidate division WWE3 bacterium CG08_land_8_20_14_0_20_41_15</name>
    <dbReference type="NCBI Taxonomy" id="1975086"/>
    <lineage>
        <taxon>Bacteria</taxon>
        <taxon>Katanobacteria</taxon>
    </lineage>
</organism>
<evidence type="ECO:0000313" key="2">
    <source>
        <dbReference type="EMBL" id="PIS21828.1"/>
    </source>
</evidence>
<comment type="caution">
    <text evidence="2">The sequence shown here is derived from an EMBL/GenBank/DDBJ whole genome shotgun (WGS) entry which is preliminary data.</text>
</comment>
<protein>
    <recommendedName>
        <fullName evidence="4">General secretion pathway GspH domain-containing protein</fullName>
    </recommendedName>
</protein>
<evidence type="ECO:0008006" key="4">
    <source>
        <dbReference type="Google" id="ProtNLM"/>
    </source>
</evidence>
<gene>
    <name evidence="2" type="ORF">COT51_00730</name>
</gene>
<dbReference type="Pfam" id="PF07963">
    <property type="entry name" value="N_methyl"/>
    <property type="match status" value="1"/>
</dbReference>
<name>A0A2H0XCH8_UNCKA</name>
<dbReference type="InterPro" id="IPR045584">
    <property type="entry name" value="Pilin-like"/>
</dbReference>
<dbReference type="SUPFAM" id="SSF54523">
    <property type="entry name" value="Pili subunits"/>
    <property type="match status" value="1"/>
</dbReference>
<dbReference type="AlphaFoldDB" id="A0A2H0XCH8"/>
<dbReference type="NCBIfam" id="TIGR02532">
    <property type="entry name" value="IV_pilin_GFxxxE"/>
    <property type="match status" value="1"/>
</dbReference>
<proteinExistence type="predicted"/>
<keyword evidence="1" id="KW-1133">Transmembrane helix</keyword>
<keyword evidence="1" id="KW-0472">Membrane</keyword>
<dbReference type="InterPro" id="IPR012902">
    <property type="entry name" value="N_methyl_site"/>
</dbReference>
<sequence>MKTGFTLIELIVVIAMIGILSAIMIPQFSTFSKNQNLKQAWLKLRDDLRSAQSRSVNAVDGVGWGLVLTQNSGTYQVCQCSVLPCVSCTSVAMVNGVVVTSASQTARFTKLTGLPVDGQYTITVNFSDEGTSETLKTITVNSAGKIE</sequence>
<accession>A0A2H0XCH8</accession>
<dbReference type="Proteomes" id="UP000231098">
    <property type="component" value="Unassembled WGS sequence"/>
</dbReference>
<dbReference type="Gene3D" id="3.30.700.10">
    <property type="entry name" value="Glycoprotein, Type 4 Pilin"/>
    <property type="match status" value="1"/>
</dbReference>
<reference evidence="3" key="1">
    <citation type="submission" date="2017-09" db="EMBL/GenBank/DDBJ databases">
        <title>Depth-based differentiation of microbial function through sediment-hosted aquifers and enrichment of novel symbionts in the deep terrestrial subsurface.</title>
        <authorList>
            <person name="Probst A.J."/>
            <person name="Ladd B."/>
            <person name="Jarett J.K."/>
            <person name="Geller-Mcgrath D.E."/>
            <person name="Sieber C.M.K."/>
            <person name="Emerson J.B."/>
            <person name="Anantharaman K."/>
            <person name="Thomas B.C."/>
            <person name="Malmstrom R."/>
            <person name="Stieglmeier M."/>
            <person name="Klingl A."/>
            <person name="Woyke T."/>
            <person name="Ryan C.M."/>
            <person name="Banfield J.F."/>
        </authorList>
    </citation>
    <scope>NUCLEOTIDE SEQUENCE [LARGE SCALE GENOMIC DNA]</scope>
</reference>
<evidence type="ECO:0000256" key="1">
    <source>
        <dbReference type="SAM" id="Phobius"/>
    </source>
</evidence>